<organism evidence="2">
    <name type="scientific">mine drainage metagenome</name>
    <dbReference type="NCBI Taxonomy" id="410659"/>
    <lineage>
        <taxon>unclassified sequences</taxon>
        <taxon>metagenomes</taxon>
        <taxon>ecological metagenomes</taxon>
    </lineage>
</organism>
<dbReference type="EMBL" id="MLJW01000853">
    <property type="protein sequence ID" value="OIQ82018.1"/>
    <property type="molecule type" value="Genomic_DNA"/>
</dbReference>
<reference evidence="2" key="1">
    <citation type="submission" date="2016-10" db="EMBL/GenBank/DDBJ databases">
        <title>Sequence of Gallionella enrichment culture.</title>
        <authorList>
            <person name="Poehlein A."/>
            <person name="Muehling M."/>
            <person name="Daniel R."/>
        </authorList>
    </citation>
    <scope>NUCLEOTIDE SEQUENCE</scope>
</reference>
<accession>A0A1J5QFM1</accession>
<name>A0A1J5QFM1_9ZZZZ</name>
<gene>
    <name evidence="2" type="ORF">GALL_361980</name>
</gene>
<proteinExistence type="predicted"/>
<evidence type="ECO:0000256" key="1">
    <source>
        <dbReference type="SAM" id="MobiDB-lite"/>
    </source>
</evidence>
<protein>
    <submittedName>
        <fullName evidence="2">Uncharacterized protein</fullName>
    </submittedName>
</protein>
<comment type="caution">
    <text evidence="2">The sequence shown here is derived from an EMBL/GenBank/DDBJ whole genome shotgun (WGS) entry which is preliminary data.</text>
</comment>
<sequence>MSSLQSTVISGRPSRHAMCSTNLDLPQPVGPFSITGKRAA</sequence>
<dbReference type="AlphaFoldDB" id="A0A1J5QFM1"/>
<evidence type="ECO:0000313" key="2">
    <source>
        <dbReference type="EMBL" id="OIQ82018.1"/>
    </source>
</evidence>
<feature type="region of interest" description="Disordered" evidence="1">
    <location>
        <begin position="1"/>
        <end position="40"/>
    </location>
</feature>